<dbReference type="FunFam" id="1.10.10.10:FF:000357">
    <property type="entry name" value="Caffeic acid 3-O-methyltransferase"/>
    <property type="match status" value="1"/>
</dbReference>
<dbReference type="Proteomes" id="UP001417504">
    <property type="component" value="Unassembled WGS sequence"/>
</dbReference>
<organism evidence="5 6">
    <name type="scientific">Stephania japonica</name>
    <dbReference type="NCBI Taxonomy" id="461633"/>
    <lineage>
        <taxon>Eukaryota</taxon>
        <taxon>Viridiplantae</taxon>
        <taxon>Streptophyta</taxon>
        <taxon>Embryophyta</taxon>
        <taxon>Tracheophyta</taxon>
        <taxon>Spermatophyta</taxon>
        <taxon>Magnoliopsida</taxon>
        <taxon>Ranunculales</taxon>
        <taxon>Menispermaceae</taxon>
        <taxon>Menispermoideae</taxon>
        <taxon>Cissampelideae</taxon>
        <taxon>Stephania</taxon>
    </lineage>
</organism>
<evidence type="ECO:0000256" key="1">
    <source>
        <dbReference type="ARBA" id="ARBA00022603"/>
    </source>
</evidence>
<accession>A0AAP0NSK9</accession>
<dbReference type="Pfam" id="PF08100">
    <property type="entry name" value="Dimerisation"/>
    <property type="match status" value="1"/>
</dbReference>
<dbReference type="InterPro" id="IPR016461">
    <property type="entry name" value="COMT-like"/>
</dbReference>
<dbReference type="AlphaFoldDB" id="A0AAP0NSK9"/>
<dbReference type="PANTHER" id="PTHR11746">
    <property type="entry name" value="O-METHYLTRANSFERASE"/>
    <property type="match status" value="1"/>
</dbReference>
<evidence type="ECO:0000256" key="2">
    <source>
        <dbReference type="ARBA" id="ARBA00022679"/>
    </source>
</evidence>
<feature type="domain" description="O-methyltransferase dimerisation" evidence="4">
    <location>
        <begin position="16"/>
        <end position="110"/>
    </location>
</feature>
<gene>
    <name evidence="5" type="ORF">Sjap_015521</name>
</gene>
<dbReference type="GO" id="GO:0046983">
    <property type="term" value="F:protein dimerization activity"/>
    <property type="evidence" value="ECO:0007669"/>
    <property type="project" value="InterPro"/>
</dbReference>
<dbReference type="Gene3D" id="1.10.10.10">
    <property type="entry name" value="Winged helix-like DNA-binding domain superfamily/Winged helix DNA-binding domain"/>
    <property type="match status" value="1"/>
</dbReference>
<name>A0AAP0NSK9_9MAGN</name>
<dbReference type="GO" id="GO:0008168">
    <property type="term" value="F:methyltransferase activity"/>
    <property type="evidence" value="ECO:0007669"/>
    <property type="project" value="UniProtKB-KW"/>
</dbReference>
<sequence>MASSGEHIDEDFLSAMQLAHVAALPMVLRAVINLDVLEIMNGASTAQISASEIASQLPKHRNPEADVVLDRMLRVLASHSVLTCSVDYNKESGQVERLYGLTPLCKYFVKNEDGASLSPFFLCSVHKHSLPMW</sequence>
<dbReference type="PROSITE" id="PS51683">
    <property type="entry name" value="SAM_OMT_II"/>
    <property type="match status" value="1"/>
</dbReference>
<evidence type="ECO:0000313" key="6">
    <source>
        <dbReference type="Proteomes" id="UP001417504"/>
    </source>
</evidence>
<proteinExistence type="predicted"/>
<dbReference type="EMBL" id="JBBNAE010000006">
    <property type="protein sequence ID" value="KAK9116574.1"/>
    <property type="molecule type" value="Genomic_DNA"/>
</dbReference>
<dbReference type="InterPro" id="IPR012967">
    <property type="entry name" value="COMT_dimerisation"/>
</dbReference>
<reference evidence="5 6" key="1">
    <citation type="submission" date="2024-01" db="EMBL/GenBank/DDBJ databases">
        <title>Genome assemblies of Stephania.</title>
        <authorList>
            <person name="Yang L."/>
        </authorList>
    </citation>
    <scope>NUCLEOTIDE SEQUENCE [LARGE SCALE GENOMIC DNA]</scope>
    <source>
        <strain evidence="5">QJT</strain>
        <tissue evidence="5">Leaf</tissue>
    </source>
</reference>
<protein>
    <recommendedName>
        <fullName evidence="4">O-methyltransferase dimerisation domain-containing protein</fullName>
    </recommendedName>
</protein>
<keyword evidence="1" id="KW-0489">Methyltransferase</keyword>
<comment type="caution">
    <text evidence="5">The sequence shown here is derived from an EMBL/GenBank/DDBJ whole genome shotgun (WGS) entry which is preliminary data.</text>
</comment>
<dbReference type="InterPro" id="IPR036388">
    <property type="entry name" value="WH-like_DNA-bd_sf"/>
</dbReference>
<evidence type="ECO:0000256" key="3">
    <source>
        <dbReference type="ARBA" id="ARBA00022691"/>
    </source>
</evidence>
<dbReference type="GO" id="GO:0032259">
    <property type="term" value="P:methylation"/>
    <property type="evidence" value="ECO:0007669"/>
    <property type="project" value="UniProtKB-KW"/>
</dbReference>
<dbReference type="InterPro" id="IPR036390">
    <property type="entry name" value="WH_DNA-bd_sf"/>
</dbReference>
<dbReference type="SUPFAM" id="SSF46785">
    <property type="entry name" value="Winged helix' DNA-binding domain"/>
    <property type="match status" value="1"/>
</dbReference>
<evidence type="ECO:0000259" key="4">
    <source>
        <dbReference type="Pfam" id="PF08100"/>
    </source>
</evidence>
<keyword evidence="6" id="KW-1185">Reference proteome</keyword>
<keyword evidence="2" id="KW-0808">Transferase</keyword>
<keyword evidence="3" id="KW-0949">S-adenosyl-L-methionine</keyword>
<evidence type="ECO:0000313" key="5">
    <source>
        <dbReference type="EMBL" id="KAK9116574.1"/>
    </source>
</evidence>